<dbReference type="EMBL" id="CP013232">
    <property type="protein sequence ID" value="AMO93147.1"/>
    <property type="molecule type" value="Genomic_DNA"/>
</dbReference>
<sequence length="42" mass="5162">MKIIFSVKVERYFFVTENRRSPHSPVTIIVLRHRHSMFLYLL</sequence>
<gene>
    <name evidence="1" type="ORF">CFter6_0416</name>
</gene>
<accession>A0A127P5Y9</accession>
<evidence type="ECO:0000313" key="2">
    <source>
        <dbReference type="Proteomes" id="UP000072421"/>
    </source>
</evidence>
<reference evidence="1 2" key="1">
    <citation type="submission" date="2015-11" db="EMBL/GenBank/DDBJ databases">
        <title>Exploring the genomic traits of fungus-feeding bacterial genus Collimonas.</title>
        <authorList>
            <person name="Song C."/>
            <person name="Schmidt R."/>
            <person name="de Jager V."/>
            <person name="Krzyzanowska D."/>
            <person name="Jongedijk E."/>
            <person name="Cankar K."/>
            <person name="Beekwilder J."/>
            <person name="van Veen A."/>
            <person name="de Boer W."/>
            <person name="van Veen J.A."/>
            <person name="Garbeva P."/>
        </authorList>
    </citation>
    <scope>NUCLEOTIDE SEQUENCE [LARGE SCALE GENOMIC DNA]</scope>
    <source>
        <strain evidence="1 2">Ter6</strain>
    </source>
</reference>
<dbReference type="AlphaFoldDB" id="A0A127P5Y9"/>
<proteinExistence type="predicted"/>
<dbReference type="Proteomes" id="UP000072421">
    <property type="component" value="Chromosome"/>
</dbReference>
<organism evidence="1">
    <name type="scientific">Collimonas fungivorans</name>
    <dbReference type="NCBI Taxonomy" id="158899"/>
    <lineage>
        <taxon>Bacteria</taxon>
        <taxon>Pseudomonadati</taxon>
        <taxon>Pseudomonadota</taxon>
        <taxon>Betaproteobacteria</taxon>
        <taxon>Burkholderiales</taxon>
        <taxon>Oxalobacteraceae</taxon>
        <taxon>Collimonas</taxon>
    </lineage>
</organism>
<protein>
    <submittedName>
        <fullName evidence="1">Uncharacterized protein</fullName>
    </submittedName>
</protein>
<evidence type="ECO:0000313" key="1">
    <source>
        <dbReference type="EMBL" id="AMO93147.1"/>
    </source>
</evidence>
<name>A0A127P5Y9_9BURK</name>
<dbReference type="PATRIC" id="fig|158899.10.peg.416"/>